<dbReference type="OrthoDB" id="5653574at2"/>
<evidence type="ECO:0000313" key="3">
    <source>
        <dbReference type="Proteomes" id="UP000054735"/>
    </source>
</evidence>
<dbReference type="EMBL" id="UGNW01000001">
    <property type="protein sequence ID" value="STX33045.1"/>
    <property type="molecule type" value="Genomic_DNA"/>
</dbReference>
<dbReference type="Proteomes" id="UP000054735">
    <property type="component" value="Unassembled WGS sequence"/>
</dbReference>
<reference evidence="2 4" key="2">
    <citation type="submission" date="2018-06" db="EMBL/GenBank/DDBJ databases">
        <authorList>
            <consortium name="Pathogen Informatics"/>
            <person name="Doyle S."/>
        </authorList>
    </citation>
    <scope>NUCLEOTIDE SEQUENCE [LARGE SCALE GENOMIC DNA]</scope>
    <source>
        <strain evidence="2 4">NCTC12437</strain>
    </source>
</reference>
<proteinExistence type="predicted"/>
<reference evidence="1 3" key="1">
    <citation type="submission" date="2015-11" db="EMBL/GenBank/DDBJ databases">
        <title>Genomic analysis of 38 Legionella species identifies large and diverse effector repertoires.</title>
        <authorList>
            <person name="Burstein D."/>
            <person name="Amaro F."/>
            <person name="Zusman T."/>
            <person name="Lifshitz Z."/>
            <person name="Cohen O."/>
            <person name="Gilbert J.A."/>
            <person name="Pupko T."/>
            <person name="Shuman H.A."/>
            <person name="Segal G."/>
        </authorList>
    </citation>
    <scope>NUCLEOTIDE SEQUENCE [LARGE SCALE GENOMIC DNA]</scope>
    <source>
        <strain evidence="1 3">CDC#1407-AL-14</strain>
    </source>
</reference>
<protein>
    <submittedName>
        <fullName evidence="2">Uncharacterized protein</fullName>
    </submittedName>
</protein>
<organism evidence="2 4">
    <name type="scientific">Legionella birminghamensis</name>
    <dbReference type="NCBI Taxonomy" id="28083"/>
    <lineage>
        <taxon>Bacteria</taxon>
        <taxon>Pseudomonadati</taxon>
        <taxon>Pseudomonadota</taxon>
        <taxon>Gammaproteobacteria</taxon>
        <taxon>Legionellales</taxon>
        <taxon>Legionellaceae</taxon>
        <taxon>Legionella</taxon>
    </lineage>
</organism>
<evidence type="ECO:0000313" key="4">
    <source>
        <dbReference type="Proteomes" id="UP000255066"/>
    </source>
</evidence>
<dbReference type="Proteomes" id="UP000255066">
    <property type="component" value="Unassembled WGS sequence"/>
</dbReference>
<keyword evidence="3" id="KW-1185">Reference proteome</keyword>
<dbReference type="AlphaFoldDB" id="A0A378IE86"/>
<dbReference type="RefSeq" id="WP_058525090.1">
    <property type="nucleotide sequence ID" value="NZ_CAAAHV010000044.1"/>
</dbReference>
<sequence length="653" mass="73998">MKYIKSSDWRNAVKLHKPGTYGEAANKFQAMLNQLNIRMDKFSANNTSVPNALYEDYSAVSEYLLTSYFNLYKESDFDIVEYEHIWQLISSITGVMLKASERFPEADILKIITLSAEFCEKTSGKASESCLEAEEVSEKIPLLDIALKWVDRSISLFDEQGIKVGFSAFLLKLEILRDRFNLSEDKQNFLDMLELIKERNLLKTHGVTPAQRLYFFALSLQAAKHFPEARLSTAIVKAALNFSTSSSFPILTGNDEELEYLKYWLDIFQNQLAENLGESTIEPAEFFSRSVTPEGEEAIHLAIEPRQFLSNIALEKMPVDLDDTDDSSINISTNSESSSSSEIIEEVVVIFDDEEALPLLLETGQGNKGRKKREASQVVGEDIILTKTSTKKQKREEVEIIEVCLETPDTVVIEEEVILIEENNGLLQQEQDIPSATAAQRPAMQQPAYFSSSAQVIFFRRSPNSLPASAPGIENKTYNIPAIGHALIKVLEDFIAERSREKFKPIILSFIANFMESPRHGNQPAVSLFLYRQANVLHPQNNKLLKGMFNLVKEHPELINEEQNYACVANEKIYSNTLIMLHSKLGRLFEDKAEEYKILVEKLLQYLERKLQAWKSEFPPSVLKQAFIEKFNEEINKAATSSYAIIGMSQAGN</sequence>
<dbReference type="EMBL" id="LNXT01000052">
    <property type="protein sequence ID" value="KTC66805.1"/>
    <property type="molecule type" value="Genomic_DNA"/>
</dbReference>
<name>A0A378IE86_9GAMM</name>
<evidence type="ECO:0000313" key="1">
    <source>
        <dbReference type="EMBL" id="KTC66805.1"/>
    </source>
</evidence>
<gene>
    <name evidence="1" type="ORF">Lbir_3107</name>
    <name evidence="2" type="ORF">NCTC12437_02863</name>
</gene>
<accession>A0A378IE86</accession>
<evidence type="ECO:0000313" key="2">
    <source>
        <dbReference type="EMBL" id="STX33045.1"/>
    </source>
</evidence>